<organism evidence="1 2">
    <name type="scientific">Candidatus Cryptobacteroides avicola</name>
    <dbReference type="NCBI Taxonomy" id="2840757"/>
    <lineage>
        <taxon>Bacteria</taxon>
        <taxon>Pseudomonadati</taxon>
        <taxon>Bacteroidota</taxon>
        <taxon>Bacteroidia</taxon>
        <taxon>Bacteroidales</taxon>
        <taxon>Candidatus Cryptobacteroides</taxon>
    </lineage>
</organism>
<protein>
    <submittedName>
        <fullName evidence="1">Uncharacterized protein</fullName>
    </submittedName>
</protein>
<dbReference type="EMBL" id="JADILV010000074">
    <property type="protein sequence ID" value="MBO8484457.1"/>
    <property type="molecule type" value="Genomic_DNA"/>
</dbReference>
<accession>A0A940DTF8</accession>
<gene>
    <name evidence="1" type="ORF">IAB75_10170</name>
</gene>
<evidence type="ECO:0000313" key="2">
    <source>
        <dbReference type="Proteomes" id="UP000725002"/>
    </source>
</evidence>
<sequence length="474" mass="54714">MNNVSERIRYYSFYCWIIGEFYKRDEGFTDKEFYRFIRYAEYLLALIHSGTDGIDGIPGITYALNVRPKSHEFNLQSGTYNSQGNTKRDTYWANAGGIFKQYYASSLKDIALLKENTGRSSVMNISKEKGLVNGHMLAEAFARNVGKDGQKFMEIIRRGTVTSDELDSLEPSFNMRKFPTQSDERDLMIEMLLQKDYPATESESCYRKSTICHFLRHFSRHGTKDDFTRYMYDEFISGHYDDNCILGWYRYHVNDNWQYQCSVILVAFLNQLAGNPDWQEASVAAEELASSILTDLGSEYGKSTLGEVCSSIGHDRIVTPAQHGNLDTAAAPAVVNLLGMYNSNKDLRDIRPDYREAFPRAMNHDFFTFMDEIDNCLETGFQEWLKDFILTGIIHCHYKVALRKYLQTGIASQKFIYENGMIRFLNWSEATHTAPRTDTLFEFLSDLELIDGKGITEKGEKVLKRLKEEEMCRH</sequence>
<dbReference type="AlphaFoldDB" id="A0A940DTF8"/>
<dbReference type="Proteomes" id="UP000725002">
    <property type="component" value="Unassembled WGS sequence"/>
</dbReference>
<name>A0A940DTF8_9BACT</name>
<comment type="caution">
    <text evidence="1">The sequence shown here is derived from an EMBL/GenBank/DDBJ whole genome shotgun (WGS) entry which is preliminary data.</text>
</comment>
<evidence type="ECO:0000313" key="1">
    <source>
        <dbReference type="EMBL" id="MBO8484457.1"/>
    </source>
</evidence>
<reference evidence="1" key="2">
    <citation type="journal article" date="2021" name="PeerJ">
        <title>Extensive microbial diversity within the chicken gut microbiome revealed by metagenomics and culture.</title>
        <authorList>
            <person name="Gilroy R."/>
            <person name="Ravi A."/>
            <person name="Getino M."/>
            <person name="Pursley I."/>
            <person name="Horton D.L."/>
            <person name="Alikhan N.F."/>
            <person name="Baker D."/>
            <person name="Gharbi K."/>
            <person name="Hall N."/>
            <person name="Watson M."/>
            <person name="Adriaenssens E.M."/>
            <person name="Foster-Nyarko E."/>
            <person name="Jarju S."/>
            <person name="Secka A."/>
            <person name="Antonio M."/>
            <person name="Oren A."/>
            <person name="Chaudhuri R.R."/>
            <person name="La Ragione R."/>
            <person name="Hildebrand F."/>
            <person name="Pallen M.J."/>
        </authorList>
    </citation>
    <scope>NUCLEOTIDE SEQUENCE</scope>
    <source>
        <strain evidence="1">G3-8215</strain>
    </source>
</reference>
<reference evidence="1" key="1">
    <citation type="submission" date="2020-10" db="EMBL/GenBank/DDBJ databases">
        <authorList>
            <person name="Gilroy R."/>
        </authorList>
    </citation>
    <scope>NUCLEOTIDE SEQUENCE</scope>
    <source>
        <strain evidence="1">G3-8215</strain>
    </source>
</reference>
<proteinExistence type="predicted"/>